<name>A0AAV9ULC3_9PEZI</name>
<feature type="domain" description="Metallo-beta-lactamase" evidence="1">
    <location>
        <begin position="99"/>
        <end position="280"/>
    </location>
</feature>
<dbReference type="PANTHER" id="PTHR36839:SF1">
    <property type="entry name" value="METALLO-BETA-LACTAMASE FAMILY PROTEIN (AFU_ORTHOLOGUE AFUA_5G12770)"/>
    <property type="match status" value="1"/>
</dbReference>
<protein>
    <recommendedName>
        <fullName evidence="1">Metallo-beta-lactamase domain-containing protein</fullName>
    </recommendedName>
</protein>
<dbReference type="SUPFAM" id="SSF56281">
    <property type="entry name" value="Metallo-hydrolase/oxidoreductase"/>
    <property type="match status" value="1"/>
</dbReference>
<dbReference type="SMART" id="SM00849">
    <property type="entry name" value="Lactamase_B"/>
    <property type="match status" value="1"/>
</dbReference>
<dbReference type="Proteomes" id="UP001375240">
    <property type="component" value="Unassembled WGS sequence"/>
</dbReference>
<organism evidence="2 3">
    <name type="scientific">Orbilia brochopaga</name>
    <dbReference type="NCBI Taxonomy" id="3140254"/>
    <lineage>
        <taxon>Eukaryota</taxon>
        <taxon>Fungi</taxon>
        <taxon>Dikarya</taxon>
        <taxon>Ascomycota</taxon>
        <taxon>Pezizomycotina</taxon>
        <taxon>Orbiliomycetes</taxon>
        <taxon>Orbiliales</taxon>
        <taxon>Orbiliaceae</taxon>
        <taxon>Orbilia</taxon>
    </lineage>
</organism>
<evidence type="ECO:0000313" key="2">
    <source>
        <dbReference type="EMBL" id="KAK6344198.1"/>
    </source>
</evidence>
<dbReference type="InterPro" id="IPR001279">
    <property type="entry name" value="Metallo-B-lactamas"/>
</dbReference>
<dbReference type="AlphaFoldDB" id="A0AAV9ULC3"/>
<accession>A0AAV9ULC3</accession>
<dbReference type="EMBL" id="JAVHNQ010000006">
    <property type="protein sequence ID" value="KAK6344198.1"/>
    <property type="molecule type" value="Genomic_DNA"/>
</dbReference>
<reference evidence="2 3" key="1">
    <citation type="submission" date="2019-10" db="EMBL/GenBank/DDBJ databases">
        <authorList>
            <person name="Palmer J.M."/>
        </authorList>
    </citation>
    <scope>NUCLEOTIDE SEQUENCE [LARGE SCALE GENOMIC DNA]</scope>
    <source>
        <strain evidence="2 3">TWF696</strain>
    </source>
</reference>
<evidence type="ECO:0000259" key="1">
    <source>
        <dbReference type="SMART" id="SM00849"/>
    </source>
</evidence>
<comment type="caution">
    <text evidence="2">The sequence shown here is derived from an EMBL/GenBank/DDBJ whole genome shotgun (WGS) entry which is preliminary data.</text>
</comment>
<dbReference type="InterPro" id="IPR036866">
    <property type="entry name" value="RibonucZ/Hydroxyglut_hydro"/>
</dbReference>
<evidence type="ECO:0000313" key="3">
    <source>
        <dbReference type="Proteomes" id="UP001375240"/>
    </source>
</evidence>
<dbReference type="Gene3D" id="3.60.15.10">
    <property type="entry name" value="Ribonuclease Z/Hydroxyacylglutathione hydrolase-like"/>
    <property type="match status" value="1"/>
</dbReference>
<keyword evidence="3" id="KW-1185">Reference proteome</keyword>
<proteinExistence type="predicted"/>
<gene>
    <name evidence="2" type="ORF">TWF696_007839</name>
</gene>
<dbReference type="PANTHER" id="PTHR36839">
    <property type="entry name" value="METALLO-BETA-LACTAMASE FAMILY PROTEIN (AFU_ORTHOLOGUE AFUA_5G12770)"/>
    <property type="match status" value="1"/>
</dbReference>
<sequence>MLVIPPGSVDPSHFDKLICVRCGIQYEENDCAQRTNCRTCDDPREAVPPTGQAWTTLRNLYTTSLAKSSTEPKYTIELSTDPREPNVTILTTRPRFGIGQSSFILNTPHGLVIWEIMPFLDQPTVDAINAIGQVKAIAISHPHFYSTPFMWSEAFGNVPVYINNADEDWLMTRDKNNVVVSWDNEVEVLPGVRVVQLGGHFPGSSVLVFDDKLFVADTIVVTPAALSRHHREEGYTGFSFQWSVINFIPLAPARVSKMWAKIRKLNFSIVYGGWELSPGHMQIVRDSEMDEREKERGWTAKHKILDSMRQQVRAMGHEITPDMGLVADDDKDS</sequence>